<dbReference type="EMBL" id="FZPH01000036">
    <property type="protein sequence ID" value="SNT66284.1"/>
    <property type="molecule type" value="Genomic_DNA"/>
</dbReference>
<protein>
    <submittedName>
        <fullName evidence="1">Uncharacterized protein</fullName>
    </submittedName>
</protein>
<evidence type="ECO:0000313" key="1">
    <source>
        <dbReference type="EMBL" id="SNT66284.1"/>
    </source>
</evidence>
<dbReference type="Proteomes" id="UP000198362">
    <property type="component" value="Unassembled WGS sequence"/>
</dbReference>
<dbReference type="RefSeq" id="WP_089256141.1">
    <property type="nucleotide sequence ID" value="NZ_FZPH01000036.1"/>
</dbReference>
<gene>
    <name evidence="1" type="ORF">SAMN05421812_13631</name>
</gene>
<evidence type="ECO:0000313" key="2">
    <source>
        <dbReference type="Proteomes" id="UP000198362"/>
    </source>
</evidence>
<organism evidence="1 2">
    <name type="scientific">Asanoa hainanensis</name>
    <dbReference type="NCBI Taxonomy" id="560556"/>
    <lineage>
        <taxon>Bacteria</taxon>
        <taxon>Bacillati</taxon>
        <taxon>Actinomycetota</taxon>
        <taxon>Actinomycetes</taxon>
        <taxon>Micromonosporales</taxon>
        <taxon>Micromonosporaceae</taxon>
        <taxon>Asanoa</taxon>
    </lineage>
</organism>
<reference evidence="1 2" key="1">
    <citation type="submission" date="2017-06" db="EMBL/GenBank/DDBJ databases">
        <authorList>
            <person name="Kim H.J."/>
            <person name="Triplett B.A."/>
        </authorList>
    </citation>
    <scope>NUCLEOTIDE SEQUENCE [LARGE SCALE GENOMIC DNA]</scope>
    <source>
        <strain evidence="1 2">CGMCC 4.5593</strain>
    </source>
</reference>
<dbReference type="AlphaFoldDB" id="A0A239PI49"/>
<keyword evidence="2" id="KW-1185">Reference proteome</keyword>
<proteinExistence type="predicted"/>
<sequence length="116" mass="12070">MTGTAYIKAYRASARQLAAIGTGAEWWRIGTPLANAIAWADLGYLPDGAAPLIAAGIAPDLAREMDALANQLAGGSTGHAAHVIDRLVTDGVLVDPRLVRQHVDPRDPTHALNGPA</sequence>
<accession>A0A239PI49</accession>
<name>A0A239PI49_9ACTN</name>